<evidence type="ECO:0000313" key="8">
    <source>
        <dbReference type="Proteomes" id="UP001174909"/>
    </source>
</evidence>
<dbReference type="EMBL" id="CASHTH010001724">
    <property type="protein sequence ID" value="CAI8019071.1"/>
    <property type="molecule type" value="Genomic_DNA"/>
</dbReference>
<dbReference type="Pfam" id="PF16870">
    <property type="entry name" value="OxoGdeHyase_C"/>
    <property type="match status" value="1"/>
</dbReference>
<dbReference type="AlphaFoldDB" id="A0AA35RZF5"/>
<evidence type="ECO:0000313" key="7">
    <source>
        <dbReference type="EMBL" id="CAI8019071.1"/>
    </source>
</evidence>
<dbReference type="Proteomes" id="UP001174909">
    <property type="component" value="Unassembled WGS sequence"/>
</dbReference>
<dbReference type="NCBIfam" id="NF006914">
    <property type="entry name" value="PRK09404.1"/>
    <property type="match status" value="1"/>
</dbReference>
<dbReference type="InterPro" id="IPR011603">
    <property type="entry name" value="2oxoglutarate_DH_E1"/>
</dbReference>
<dbReference type="GO" id="GO:0016624">
    <property type="term" value="F:oxidoreductase activity, acting on the aldehyde or oxo group of donors, disulfide as acceptor"/>
    <property type="evidence" value="ECO:0007669"/>
    <property type="project" value="InterPro"/>
</dbReference>
<dbReference type="GO" id="GO:0030976">
    <property type="term" value="F:thiamine pyrophosphate binding"/>
    <property type="evidence" value="ECO:0007669"/>
    <property type="project" value="InterPro"/>
</dbReference>
<gene>
    <name evidence="7" type="ORF">GBAR_LOCUS11499</name>
</gene>
<dbReference type="SUPFAM" id="SSF52518">
    <property type="entry name" value="Thiamin diphosphate-binding fold (THDP-binding)"/>
    <property type="match status" value="2"/>
</dbReference>
<evidence type="ECO:0000256" key="2">
    <source>
        <dbReference type="ARBA" id="ARBA00006936"/>
    </source>
</evidence>
<dbReference type="NCBIfam" id="TIGR00239">
    <property type="entry name" value="2oxo_dh_E1"/>
    <property type="match status" value="1"/>
</dbReference>
<dbReference type="CDD" id="cd02016">
    <property type="entry name" value="TPP_E1_OGDC_like"/>
    <property type="match status" value="1"/>
</dbReference>
<comment type="caution">
    <text evidence="7">The sequence shown here is derived from an EMBL/GenBank/DDBJ whole genome shotgun (WGS) entry which is preliminary data.</text>
</comment>
<dbReference type="NCBIfam" id="NF008907">
    <property type="entry name" value="PRK12270.1"/>
    <property type="match status" value="1"/>
</dbReference>
<dbReference type="PANTHER" id="PTHR23152:SF4">
    <property type="entry name" value="2-OXOADIPATE DEHYDROGENASE COMPLEX COMPONENT E1"/>
    <property type="match status" value="1"/>
</dbReference>
<dbReference type="Gene3D" id="1.10.287.1150">
    <property type="entry name" value="TPP helical domain"/>
    <property type="match status" value="1"/>
</dbReference>
<dbReference type="PIRSF" id="PIRSF000157">
    <property type="entry name" value="Oxoglu_dh_E1"/>
    <property type="match status" value="1"/>
</dbReference>
<reference evidence="7" key="1">
    <citation type="submission" date="2023-03" db="EMBL/GenBank/DDBJ databases">
        <authorList>
            <person name="Steffen K."/>
            <person name="Cardenas P."/>
        </authorList>
    </citation>
    <scope>NUCLEOTIDE SEQUENCE</scope>
</reference>
<dbReference type="Gene3D" id="3.40.50.12470">
    <property type="match status" value="1"/>
</dbReference>
<dbReference type="InterPro" id="IPR029061">
    <property type="entry name" value="THDP-binding"/>
</dbReference>
<dbReference type="InterPro" id="IPR005475">
    <property type="entry name" value="Transketolase-like_Pyr-bd"/>
</dbReference>
<evidence type="ECO:0000256" key="1">
    <source>
        <dbReference type="ARBA" id="ARBA00001964"/>
    </source>
</evidence>
<dbReference type="Pfam" id="PF00676">
    <property type="entry name" value="E1_dh"/>
    <property type="match status" value="1"/>
</dbReference>
<evidence type="ECO:0000259" key="6">
    <source>
        <dbReference type="SMART" id="SM00861"/>
    </source>
</evidence>
<dbReference type="Pfam" id="PF02779">
    <property type="entry name" value="Transket_pyr"/>
    <property type="match status" value="1"/>
</dbReference>
<keyword evidence="8" id="KW-1185">Reference proteome</keyword>
<evidence type="ECO:0000256" key="4">
    <source>
        <dbReference type="ARBA" id="ARBA00023002"/>
    </source>
</evidence>
<comment type="similarity">
    <text evidence="2">Belongs to the alpha-ketoglutarate dehydrogenase family.</text>
</comment>
<dbReference type="InterPro" id="IPR001017">
    <property type="entry name" value="DH_E1"/>
</dbReference>
<dbReference type="InterPro" id="IPR042179">
    <property type="entry name" value="KGD_C_sf"/>
</dbReference>
<evidence type="ECO:0000256" key="3">
    <source>
        <dbReference type="ARBA" id="ARBA00022946"/>
    </source>
</evidence>
<dbReference type="SMART" id="SM00861">
    <property type="entry name" value="Transket_pyr"/>
    <property type="match status" value="1"/>
</dbReference>
<keyword evidence="5" id="KW-0786">Thiamine pyrophosphate</keyword>
<protein>
    <submittedName>
        <fullName evidence="7">Probable 2-oxoglutarate dehydrogenase E1 component DHKTD1, mitochondrial</fullName>
    </submittedName>
</protein>
<name>A0AA35RZF5_GEOBA</name>
<dbReference type="Gene3D" id="3.40.50.970">
    <property type="match status" value="1"/>
</dbReference>
<feature type="domain" description="Transketolase-like pyrimidine-binding" evidence="6">
    <location>
        <begin position="583"/>
        <end position="786"/>
    </location>
</feature>
<proteinExistence type="inferred from homology"/>
<dbReference type="InterPro" id="IPR031717">
    <property type="entry name" value="ODO-1/KGD_C"/>
</dbReference>
<accession>A0AA35RZF5</accession>
<keyword evidence="3" id="KW-0809">Transit peptide</keyword>
<organism evidence="7 8">
    <name type="scientific">Geodia barretti</name>
    <name type="common">Barrett's horny sponge</name>
    <dbReference type="NCBI Taxonomy" id="519541"/>
    <lineage>
        <taxon>Eukaryota</taxon>
        <taxon>Metazoa</taxon>
        <taxon>Porifera</taxon>
        <taxon>Demospongiae</taxon>
        <taxon>Heteroscleromorpha</taxon>
        <taxon>Tetractinellida</taxon>
        <taxon>Astrophorina</taxon>
        <taxon>Geodiidae</taxon>
        <taxon>Geodia</taxon>
    </lineage>
</organism>
<keyword evidence="4" id="KW-0560">Oxidoreductase</keyword>
<dbReference type="PANTHER" id="PTHR23152">
    <property type="entry name" value="2-OXOGLUTARATE DEHYDROGENASE"/>
    <property type="match status" value="1"/>
</dbReference>
<dbReference type="Gene3D" id="3.40.50.11610">
    <property type="entry name" value="Multifunctional 2-oxoglutarate metabolism enzyme, C-terminal domain"/>
    <property type="match status" value="1"/>
</dbReference>
<sequence>MPLSIGMLRLGRTRVLPRLGRGGNQVRGYDTRNCFGHRVKAAPKIPVKEEWLRRREAQPNLWRLVCAYRDHGHRVADLDPLQLTPSSPLPELEPSSYGLGGSEAETILYPTEGLVHGHPHQQAPLSDIVHHLKNVYCGSLTLESAHIMDMEEKEWLAQKYEETKSRPLSEVNQRSLLWEMVRSQTLDNFLGKKFGTLKRYGAEGAEAMMAFFQEAFSSAASGGVSDVIIGMPHRGRLNLLIGMLHFSPTALFHKIRGNAEFYEGAPSVGDVLSHISVSVTLEMGEEKAPLHVNLLPNPSHLEAVNPVVMGKARARLLSLGLGEYWSGGESDEDGGGKVLPVQVHGDASFSGQGVVMETLGMASLPHYGVGGTLHLVVNNQLGFTAPPDHGRSSHHCTDVVKMIGAPVLHVNGDHPEEVVRATAVAMDYWMKFRKDVVVDLVCFRRWGHNEMDNPSLTQPTMYNVIDKRPSVPDLYSMELESQGVAEEGEGKKIANSYSEQLNARLKEVDSHTPSNETLRDRWEGLEFASSNITVWDTGLPEDVLKYVGAKSVSLPDDFFKVSRRLERSHIAERLTSLETGVGINWATAEALAIGTLLYQGFNVRLSGQDVGRGTFSHRHSMMVCQESNSAYIPLNNISPEQTAFLEVANSSLSEEAVLGFEYGFSLESPRSLVLWEAQFGDFFNGAQIMIDTFVSSGEAKWLLQSGLVLLLPHGLDGMGPEHSSCRMERFLQLTDSQEAGPDGDRVNMHVVHPTTPAQFFHLLRKQIVQNFRKPLIVASPKIILRLPEATSSLQEMGPGTSFSPVLGDETVDPKQVSRVVFCCGKHYYPLAAHRRELGREDNIAIVRLEQLCPFPSGAIHSHLARFPSAREFVWSQEEPENMGGWQFVEPRFRKQLGVQLRFVGRRAYPCPATGVPKIHQQEAKQLLTDTFAKSI</sequence>
<evidence type="ECO:0000256" key="5">
    <source>
        <dbReference type="ARBA" id="ARBA00023052"/>
    </source>
</evidence>
<comment type="cofactor">
    <cofactor evidence="1">
        <name>thiamine diphosphate</name>
        <dbReference type="ChEBI" id="CHEBI:58937"/>
    </cofactor>
</comment>